<dbReference type="OrthoDB" id="10382316at2759"/>
<dbReference type="EMBL" id="CAJVRL010000057">
    <property type="protein sequence ID" value="CAG8954516.1"/>
    <property type="molecule type" value="Genomic_DNA"/>
</dbReference>
<keyword evidence="2" id="KW-1185">Reference proteome</keyword>
<dbReference type="AlphaFoldDB" id="A0A9N9PPD6"/>
<evidence type="ECO:0000313" key="2">
    <source>
        <dbReference type="Proteomes" id="UP000696280"/>
    </source>
</evidence>
<name>A0A9N9PPD6_9HELO</name>
<protein>
    <submittedName>
        <fullName evidence="1">Uncharacterized protein</fullName>
    </submittedName>
</protein>
<organism evidence="1 2">
    <name type="scientific">Hymenoscyphus fraxineus</name>
    <dbReference type="NCBI Taxonomy" id="746836"/>
    <lineage>
        <taxon>Eukaryota</taxon>
        <taxon>Fungi</taxon>
        <taxon>Dikarya</taxon>
        <taxon>Ascomycota</taxon>
        <taxon>Pezizomycotina</taxon>
        <taxon>Leotiomycetes</taxon>
        <taxon>Helotiales</taxon>
        <taxon>Helotiaceae</taxon>
        <taxon>Hymenoscyphus</taxon>
    </lineage>
</organism>
<accession>A0A9N9PPD6</accession>
<dbReference type="Proteomes" id="UP000696280">
    <property type="component" value="Unassembled WGS sequence"/>
</dbReference>
<reference evidence="1" key="1">
    <citation type="submission" date="2021-07" db="EMBL/GenBank/DDBJ databases">
        <authorList>
            <person name="Durling M."/>
        </authorList>
    </citation>
    <scope>NUCLEOTIDE SEQUENCE</scope>
</reference>
<evidence type="ECO:0000313" key="1">
    <source>
        <dbReference type="EMBL" id="CAG8954516.1"/>
    </source>
</evidence>
<proteinExistence type="predicted"/>
<sequence length="172" mass="19794">MSTNKSSSTNSTTHRPARAVNSLRNRLNRVFSSAPSETSLEPTPSNASDRHLVLQGYLQRSGLMIAERQSQILDLRYRLSVLGVKDLPPLTPFYRRWQEFVEPGIEAILQLGPEYVYLLDMQLNWVRHVLEEQNDIILHLRGWRKELERERSLIDSDSGIKSLAEPETELLV</sequence>
<comment type="caution">
    <text evidence="1">The sequence shown here is derived from an EMBL/GenBank/DDBJ whole genome shotgun (WGS) entry which is preliminary data.</text>
</comment>
<gene>
    <name evidence="1" type="ORF">HYFRA_00004430</name>
</gene>